<sequence length="271" mass="30021">MGHHIVVPAPPLNALISRLWDWDMPPAAHYFERVLPVPGAALIINLHENETRSYSDDADRRCLRAAASVIGGPCLRSQIIDTAEQVRVMGAVFHPGGAHAFTGEDHEALVGQDIGLEDIFGHSAHGLREQLLDTPCPHERLALLEQWLLAHMRKPQLAPEVLHALGEIGARPQVARIGPLVRDIGLSEYRFGRLFRRQVGMGPKRYARLMRFRHVVDAVYRSAAVDWSGVAIDGGYGDQAHLVHEFRDFAGMTPTAFMAARGPYPNHLPLD</sequence>
<dbReference type="PANTHER" id="PTHR46796:SF15">
    <property type="entry name" value="BLL1074 PROTEIN"/>
    <property type="match status" value="1"/>
</dbReference>
<protein>
    <submittedName>
        <fullName evidence="5">AraC family transcriptional regulator</fullName>
    </submittedName>
</protein>
<dbReference type="STRING" id="1440762.Y882_06720"/>
<dbReference type="GO" id="GO:0003700">
    <property type="term" value="F:DNA-binding transcription factor activity"/>
    <property type="evidence" value="ECO:0007669"/>
    <property type="project" value="InterPro"/>
</dbReference>
<keyword evidence="1" id="KW-0805">Transcription regulation</keyword>
<dbReference type="Gene3D" id="1.10.10.60">
    <property type="entry name" value="Homeodomain-like"/>
    <property type="match status" value="1"/>
</dbReference>
<evidence type="ECO:0000256" key="3">
    <source>
        <dbReference type="ARBA" id="ARBA00023163"/>
    </source>
</evidence>
<comment type="caution">
    <text evidence="5">The sequence shown here is derived from an EMBL/GenBank/DDBJ whole genome shotgun (WGS) entry which is preliminary data.</text>
</comment>
<evidence type="ECO:0000313" key="5">
    <source>
        <dbReference type="EMBL" id="KLD64555.1"/>
    </source>
</evidence>
<evidence type="ECO:0000256" key="2">
    <source>
        <dbReference type="ARBA" id="ARBA00023125"/>
    </source>
</evidence>
<dbReference type="SMART" id="SM00342">
    <property type="entry name" value="HTH_ARAC"/>
    <property type="match status" value="1"/>
</dbReference>
<gene>
    <name evidence="5" type="ORF">Y882_06720</name>
</gene>
<dbReference type="Proteomes" id="UP000035481">
    <property type="component" value="Unassembled WGS sequence"/>
</dbReference>
<dbReference type="Pfam" id="PF20240">
    <property type="entry name" value="DUF6597"/>
    <property type="match status" value="1"/>
</dbReference>
<evidence type="ECO:0000256" key="1">
    <source>
        <dbReference type="ARBA" id="ARBA00023015"/>
    </source>
</evidence>
<dbReference type="InterPro" id="IPR046532">
    <property type="entry name" value="DUF6597"/>
</dbReference>
<dbReference type="GO" id="GO:0043565">
    <property type="term" value="F:sequence-specific DNA binding"/>
    <property type="evidence" value="ECO:0007669"/>
    <property type="project" value="InterPro"/>
</dbReference>
<organism evidence="5 6">
    <name type="scientific">Dyella japonica DSM 16301</name>
    <dbReference type="NCBI Taxonomy" id="1440762"/>
    <lineage>
        <taxon>Bacteria</taxon>
        <taxon>Pseudomonadati</taxon>
        <taxon>Pseudomonadota</taxon>
        <taxon>Gammaproteobacteria</taxon>
        <taxon>Lysobacterales</taxon>
        <taxon>Rhodanobacteraceae</taxon>
        <taxon>Dyella</taxon>
    </lineage>
</organism>
<name>A0A0G9H3X9_9GAMM</name>
<reference evidence="5 6" key="1">
    <citation type="journal article" date="2015" name="Antonie Van Leeuwenhoek">
        <title>A phylogenomic and molecular marker based taxonomic framework for the order Xanthomonadales: proposal to transfer the families Algiphilaceae and Solimonadaceae to the order Nevskiales ord. nov. and to create a new family within the order Xanthomonadales, the family Rhodanobacteraceae fam. nov., containing the genus Rhodanobacter and its closest relatives.</title>
        <authorList>
            <person name="Naushad S."/>
            <person name="Adeolu M."/>
            <person name="Wong S."/>
            <person name="Sohail M."/>
            <person name="Schellhorn H.E."/>
            <person name="Gupta R.S."/>
        </authorList>
    </citation>
    <scope>NUCLEOTIDE SEQUENCE [LARGE SCALE GENOMIC DNA]</scope>
    <source>
        <strain evidence="5 6">DSM 16301</strain>
    </source>
</reference>
<proteinExistence type="predicted"/>
<evidence type="ECO:0000313" key="6">
    <source>
        <dbReference type="Proteomes" id="UP000035481"/>
    </source>
</evidence>
<evidence type="ECO:0000259" key="4">
    <source>
        <dbReference type="PROSITE" id="PS01124"/>
    </source>
</evidence>
<dbReference type="PATRIC" id="fig|1440762.4.peg.706"/>
<dbReference type="EMBL" id="JPLA01000015">
    <property type="protein sequence ID" value="KLD64555.1"/>
    <property type="molecule type" value="Genomic_DNA"/>
</dbReference>
<feature type="domain" description="HTH araC/xylS-type" evidence="4">
    <location>
        <begin position="159"/>
        <end position="260"/>
    </location>
</feature>
<dbReference type="Pfam" id="PF12833">
    <property type="entry name" value="HTH_18"/>
    <property type="match status" value="1"/>
</dbReference>
<dbReference type="AlphaFoldDB" id="A0A0G9H3X9"/>
<keyword evidence="3" id="KW-0804">Transcription</keyword>
<accession>A0A0G9H3X9</accession>
<dbReference type="OrthoDB" id="9809338at2"/>
<dbReference type="InterPro" id="IPR050204">
    <property type="entry name" value="AraC_XylS_family_regulators"/>
</dbReference>
<dbReference type="PROSITE" id="PS01124">
    <property type="entry name" value="HTH_ARAC_FAMILY_2"/>
    <property type="match status" value="1"/>
</dbReference>
<dbReference type="InterPro" id="IPR018060">
    <property type="entry name" value="HTH_AraC"/>
</dbReference>
<dbReference type="RefSeq" id="WP_046971109.1">
    <property type="nucleotide sequence ID" value="NZ_JPLA01000015.1"/>
</dbReference>
<keyword evidence="2" id="KW-0238">DNA-binding</keyword>
<dbReference type="PANTHER" id="PTHR46796">
    <property type="entry name" value="HTH-TYPE TRANSCRIPTIONAL ACTIVATOR RHAS-RELATED"/>
    <property type="match status" value="1"/>
</dbReference>